<proteinExistence type="predicted"/>
<feature type="chain" id="PRO_5047542997" description="Bulb-type lectin domain-containing protein" evidence="1">
    <location>
        <begin position="31"/>
        <end position="145"/>
    </location>
</feature>
<organism evidence="3 4">
    <name type="scientific">Streptomyces fildesensis</name>
    <dbReference type="NCBI Taxonomy" id="375757"/>
    <lineage>
        <taxon>Bacteria</taxon>
        <taxon>Bacillati</taxon>
        <taxon>Actinomycetota</taxon>
        <taxon>Actinomycetes</taxon>
        <taxon>Kitasatosporales</taxon>
        <taxon>Streptomycetaceae</taxon>
        <taxon>Streptomyces</taxon>
    </lineage>
</organism>
<reference evidence="3 4" key="1">
    <citation type="submission" date="2024-10" db="EMBL/GenBank/DDBJ databases">
        <title>The Natural Products Discovery Center: Release of the First 8490 Sequenced Strains for Exploring Actinobacteria Biosynthetic Diversity.</title>
        <authorList>
            <person name="Kalkreuter E."/>
            <person name="Kautsar S.A."/>
            <person name="Yang D."/>
            <person name="Bader C.D."/>
            <person name="Teijaro C.N."/>
            <person name="Fluegel L."/>
            <person name="Davis C.M."/>
            <person name="Simpson J.R."/>
            <person name="Lauterbach L."/>
            <person name="Steele A.D."/>
            <person name="Gui C."/>
            <person name="Meng S."/>
            <person name="Li G."/>
            <person name="Viehrig K."/>
            <person name="Ye F."/>
            <person name="Su P."/>
            <person name="Kiefer A.F."/>
            <person name="Nichols A."/>
            <person name="Cepeda A.J."/>
            <person name="Yan W."/>
            <person name="Fan B."/>
            <person name="Jiang Y."/>
            <person name="Adhikari A."/>
            <person name="Zheng C.-J."/>
            <person name="Schuster L."/>
            <person name="Cowan T.M."/>
            <person name="Smanski M.J."/>
            <person name="Chevrette M.G."/>
            <person name="De Carvalho L.P.S."/>
            <person name="Shen B."/>
        </authorList>
    </citation>
    <scope>NUCLEOTIDE SEQUENCE [LARGE SCALE GENOMIC DNA]</scope>
    <source>
        <strain evidence="3 4">NPDC053399</strain>
    </source>
</reference>
<dbReference type="Proteomes" id="UP001614394">
    <property type="component" value="Unassembled WGS sequence"/>
</dbReference>
<feature type="signal peptide" evidence="1">
    <location>
        <begin position="1"/>
        <end position="30"/>
    </location>
</feature>
<evidence type="ECO:0000313" key="4">
    <source>
        <dbReference type="Proteomes" id="UP001614394"/>
    </source>
</evidence>
<evidence type="ECO:0000259" key="2">
    <source>
        <dbReference type="PROSITE" id="PS50927"/>
    </source>
</evidence>
<evidence type="ECO:0000256" key="1">
    <source>
        <dbReference type="SAM" id="SignalP"/>
    </source>
</evidence>
<dbReference type="PROSITE" id="PS50927">
    <property type="entry name" value="BULB_LECTIN"/>
    <property type="match status" value="1"/>
</dbReference>
<dbReference type="InterPro" id="IPR036426">
    <property type="entry name" value="Bulb-type_lectin_dom_sf"/>
</dbReference>
<keyword evidence="4" id="KW-1185">Reference proteome</keyword>
<dbReference type="SUPFAM" id="SSF51110">
    <property type="entry name" value="alpha-D-mannose-specific plant lectins"/>
    <property type="match status" value="1"/>
</dbReference>
<evidence type="ECO:0000313" key="3">
    <source>
        <dbReference type="EMBL" id="MFI9100937.1"/>
    </source>
</evidence>
<name>A0ABW8C543_9ACTN</name>
<feature type="domain" description="Bulb-type lectin" evidence="2">
    <location>
        <begin position="34"/>
        <end position="145"/>
    </location>
</feature>
<dbReference type="SMART" id="SM00108">
    <property type="entry name" value="B_lectin"/>
    <property type="match status" value="1"/>
</dbReference>
<dbReference type="InterPro" id="IPR001480">
    <property type="entry name" value="Bulb-type_lectin_dom"/>
</dbReference>
<dbReference type="Gene3D" id="2.90.10.10">
    <property type="entry name" value="Bulb-type lectin domain"/>
    <property type="match status" value="2"/>
</dbReference>
<gene>
    <name evidence="3" type="ORF">ACIGXA_10440</name>
</gene>
<keyword evidence="1" id="KW-0732">Signal</keyword>
<protein>
    <recommendedName>
        <fullName evidence="2">Bulb-type lectin domain-containing protein</fullName>
    </recommendedName>
</protein>
<sequence length="145" mass="15058">MAIRQALTKTLTVGAAAAIAAIGLTGTATAAGSGDHLNRGQTLNAGESIERYTSTGHVWLVMQSDGNLVEYGSHFGACWASHTENSGGAYASYQNDGNFVVYTSSGRAVWASKTVGSVQATGSTVDMNDAGQLYIGTRRFNDGCR</sequence>
<comment type="caution">
    <text evidence="3">The sequence shown here is derived from an EMBL/GenBank/DDBJ whole genome shotgun (WGS) entry which is preliminary data.</text>
</comment>
<dbReference type="EMBL" id="JBITYG010000002">
    <property type="protein sequence ID" value="MFI9100937.1"/>
    <property type="molecule type" value="Genomic_DNA"/>
</dbReference>
<accession>A0ABW8C543</accession>
<dbReference type="RefSeq" id="WP_399646754.1">
    <property type="nucleotide sequence ID" value="NZ_JBITYG010000002.1"/>
</dbReference>